<dbReference type="SUPFAM" id="SSF56954">
    <property type="entry name" value="Outer membrane efflux proteins (OEP)"/>
    <property type="match status" value="1"/>
</dbReference>
<keyword evidence="3" id="KW-0813">Transport</keyword>
<keyword evidence="9" id="KW-0732">Signal</keyword>
<comment type="subcellular location">
    <subcellularLocation>
        <location evidence="1">Cell outer membrane</location>
    </subcellularLocation>
</comment>
<accession>A0A833GXF4</accession>
<proteinExistence type="inferred from homology"/>
<sequence>MKLMSHLMKTSLCIGVSAFLLFGAALPAKNDSDQRYSIEDIESLAEKHSITLRTLRLEAELAQINERNRLRDFFPTLSLSYRRNRTIAQRDFDTGSNSVQLSISQPIYDGGRSLLAHEIAQLDSILNSEKMRETKEQLRFQIRQNCFEILQSEQNIAILKESLNQYNRFREISEVEYRNGNTSLLDILEIRNQLQQRRIELLNEEAAYQSKLAAFKLMLRLPDDAPFALKRLDLRAAGNEQLDLQSDSIVERALERRPDIRKARLDLYRAHREYKITEYHFLPTVSLTGNYGKSGNDWPPQSAEWGIGINVTMNILGNTVSTDYRYLNSAQETSKGYSSGASATVYDKPGYEEPHLRNEIELLRAKEKLRETEQSIRNELKALRGEYARKRASLRLLDLSTAVREQRFRVSEQLYRNGEISIDEFNKQEIQLQQARLSLVQERFQYALFIYKMEHSLGLKIGDLGELPIKEAEGDDIWRPNTPPPENDSLPLPYFKEENEENDENL</sequence>
<dbReference type="GO" id="GO:0015288">
    <property type="term" value="F:porin activity"/>
    <property type="evidence" value="ECO:0007669"/>
    <property type="project" value="TreeGrafter"/>
</dbReference>
<evidence type="ECO:0000256" key="8">
    <source>
        <dbReference type="SAM" id="MobiDB-lite"/>
    </source>
</evidence>
<evidence type="ECO:0000313" key="10">
    <source>
        <dbReference type="EMBL" id="KAB2929049.1"/>
    </source>
</evidence>
<reference evidence="10 11" key="1">
    <citation type="submission" date="2019-10" db="EMBL/GenBank/DDBJ databases">
        <title>Extracellular Electron Transfer in a Candidatus Methanoperedens spp. Enrichment Culture.</title>
        <authorList>
            <person name="Berger S."/>
            <person name="Rangel Shaw D."/>
            <person name="Berben T."/>
            <person name="In 'T Zandt M."/>
            <person name="Frank J."/>
            <person name="Reimann J."/>
            <person name="Jetten M.S.M."/>
            <person name="Welte C.U."/>
        </authorList>
    </citation>
    <scope>NUCLEOTIDE SEQUENCE [LARGE SCALE GENOMIC DNA]</scope>
    <source>
        <strain evidence="10">SB12</strain>
    </source>
</reference>
<evidence type="ECO:0000256" key="7">
    <source>
        <dbReference type="ARBA" id="ARBA00023237"/>
    </source>
</evidence>
<comment type="similarity">
    <text evidence="2">Belongs to the outer membrane factor (OMF) (TC 1.B.17) family.</text>
</comment>
<comment type="caution">
    <text evidence="10">The sequence shown here is derived from an EMBL/GenBank/DDBJ whole genome shotgun (WGS) entry which is preliminary data.</text>
</comment>
<organism evidence="10 11">
    <name type="scientific">Leptonema illini</name>
    <dbReference type="NCBI Taxonomy" id="183"/>
    <lineage>
        <taxon>Bacteria</taxon>
        <taxon>Pseudomonadati</taxon>
        <taxon>Spirochaetota</taxon>
        <taxon>Spirochaetia</taxon>
        <taxon>Leptospirales</taxon>
        <taxon>Leptospiraceae</taxon>
        <taxon>Leptonema</taxon>
    </lineage>
</organism>
<gene>
    <name evidence="10" type="ORF">F9K24_21025</name>
</gene>
<dbReference type="EMBL" id="WBUI01000038">
    <property type="protein sequence ID" value="KAB2929049.1"/>
    <property type="molecule type" value="Genomic_DNA"/>
</dbReference>
<protein>
    <submittedName>
        <fullName evidence="10">TolC family protein</fullName>
    </submittedName>
</protein>
<dbReference type="InterPro" id="IPR051906">
    <property type="entry name" value="TolC-like"/>
</dbReference>
<name>A0A833GXF4_9LEPT</name>
<feature type="signal peptide" evidence="9">
    <location>
        <begin position="1"/>
        <end position="27"/>
    </location>
</feature>
<keyword evidence="7" id="KW-0998">Cell outer membrane</keyword>
<dbReference type="AlphaFoldDB" id="A0A833GXF4"/>
<dbReference type="PANTHER" id="PTHR30026:SF20">
    <property type="entry name" value="OUTER MEMBRANE PROTEIN TOLC"/>
    <property type="match status" value="1"/>
</dbReference>
<dbReference type="PANTHER" id="PTHR30026">
    <property type="entry name" value="OUTER MEMBRANE PROTEIN TOLC"/>
    <property type="match status" value="1"/>
</dbReference>
<dbReference type="GO" id="GO:0009279">
    <property type="term" value="C:cell outer membrane"/>
    <property type="evidence" value="ECO:0007669"/>
    <property type="project" value="UniProtKB-SubCell"/>
</dbReference>
<evidence type="ECO:0000313" key="11">
    <source>
        <dbReference type="Proteomes" id="UP000460298"/>
    </source>
</evidence>
<evidence type="ECO:0000256" key="1">
    <source>
        <dbReference type="ARBA" id="ARBA00004442"/>
    </source>
</evidence>
<evidence type="ECO:0000256" key="3">
    <source>
        <dbReference type="ARBA" id="ARBA00022448"/>
    </source>
</evidence>
<evidence type="ECO:0000256" key="2">
    <source>
        <dbReference type="ARBA" id="ARBA00007613"/>
    </source>
</evidence>
<evidence type="ECO:0000256" key="4">
    <source>
        <dbReference type="ARBA" id="ARBA00022452"/>
    </source>
</evidence>
<dbReference type="Proteomes" id="UP000460298">
    <property type="component" value="Unassembled WGS sequence"/>
</dbReference>
<dbReference type="GO" id="GO:0015562">
    <property type="term" value="F:efflux transmembrane transporter activity"/>
    <property type="evidence" value="ECO:0007669"/>
    <property type="project" value="InterPro"/>
</dbReference>
<dbReference type="Gene3D" id="1.20.1600.10">
    <property type="entry name" value="Outer membrane efflux proteins (OEP)"/>
    <property type="match status" value="1"/>
</dbReference>
<dbReference type="GO" id="GO:1990281">
    <property type="term" value="C:efflux pump complex"/>
    <property type="evidence" value="ECO:0007669"/>
    <property type="project" value="TreeGrafter"/>
</dbReference>
<keyword evidence="5" id="KW-0812">Transmembrane</keyword>
<keyword evidence="4" id="KW-1134">Transmembrane beta strand</keyword>
<evidence type="ECO:0000256" key="5">
    <source>
        <dbReference type="ARBA" id="ARBA00022692"/>
    </source>
</evidence>
<keyword evidence="6" id="KW-0472">Membrane</keyword>
<evidence type="ECO:0000256" key="9">
    <source>
        <dbReference type="SAM" id="SignalP"/>
    </source>
</evidence>
<feature type="region of interest" description="Disordered" evidence="8">
    <location>
        <begin position="472"/>
        <end position="506"/>
    </location>
</feature>
<feature type="chain" id="PRO_5032318767" evidence="9">
    <location>
        <begin position="28"/>
        <end position="506"/>
    </location>
</feature>
<evidence type="ECO:0000256" key="6">
    <source>
        <dbReference type="ARBA" id="ARBA00023136"/>
    </source>
</evidence>
<dbReference type="InterPro" id="IPR003423">
    <property type="entry name" value="OMP_efflux"/>
</dbReference>
<dbReference type="Pfam" id="PF02321">
    <property type="entry name" value="OEP"/>
    <property type="match status" value="1"/>
</dbReference>